<protein>
    <submittedName>
        <fullName evidence="2">Uncharacterized protein</fullName>
    </submittedName>
</protein>
<keyword evidence="3" id="KW-1185">Reference proteome</keyword>
<evidence type="ECO:0000313" key="3">
    <source>
        <dbReference type="Proteomes" id="UP000265515"/>
    </source>
</evidence>
<organism evidence="2 3">
    <name type="scientific">Chara braunii</name>
    <name type="common">Braun's stonewort</name>
    <dbReference type="NCBI Taxonomy" id="69332"/>
    <lineage>
        <taxon>Eukaryota</taxon>
        <taxon>Viridiplantae</taxon>
        <taxon>Streptophyta</taxon>
        <taxon>Charophyceae</taxon>
        <taxon>Charales</taxon>
        <taxon>Characeae</taxon>
        <taxon>Chara</taxon>
    </lineage>
</organism>
<dbReference type="STRING" id="69332.A0A388L674"/>
<sequence>MFQDEDDDDDCLLGGRDHQRNNRESRSVGTQDDSDGGELLVTEGDGRVVGFPGMEELLPLIKDVLKQIVPLHREEESKMEALMADVGERDLKHRETVSTLERETDAMFQRLKVLESTVTRSGRVTGQICAELMAADAEMGVAQSTMRQVCDKGGVSPLPEDDFYDHQI</sequence>
<feature type="compositionally biased region" description="Acidic residues" evidence="1">
    <location>
        <begin position="1"/>
        <end position="11"/>
    </location>
</feature>
<dbReference type="EMBL" id="BFEA01000275">
    <property type="protein sequence ID" value="GBG77703.1"/>
    <property type="molecule type" value="Genomic_DNA"/>
</dbReference>
<dbReference type="AlphaFoldDB" id="A0A388L674"/>
<comment type="caution">
    <text evidence="2">The sequence shown here is derived from an EMBL/GenBank/DDBJ whole genome shotgun (WGS) entry which is preliminary data.</text>
</comment>
<evidence type="ECO:0000256" key="1">
    <source>
        <dbReference type="SAM" id="MobiDB-lite"/>
    </source>
</evidence>
<accession>A0A388L674</accession>
<feature type="compositionally biased region" description="Basic and acidic residues" evidence="1">
    <location>
        <begin position="15"/>
        <end position="26"/>
    </location>
</feature>
<evidence type="ECO:0000313" key="2">
    <source>
        <dbReference type="EMBL" id="GBG77703.1"/>
    </source>
</evidence>
<reference evidence="2 3" key="1">
    <citation type="journal article" date="2018" name="Cell">
        <title>The Chara Genome: Secondary Complexity and Implications for Plant Terrestrialization.</title>
        <authorList>
            <person name="Nishiyama T."/>
            <person name="Sakayama H."/>
            <person name="Vries J.D."/>
            <person name="Buschmann H."/>
            <person name="Saint-Marcoux D."/>
            <person name="Ullrich K.K."/>
            <person name="Haas F.B."/>
            <person name="Vanderstraeten L."/>
            <person name="Becker D."/>
            <person name="Lang D."/>
            <person name="Vosolsobe S."/>
            <person name="Rombauts S."/>
            <person name="Wilhelmsson P.K.I."/>
            <person name="Janitza P."/>
            <person name="Kern R."/>
            <person name="Heyl A."/>
            <person name="Rumpler F."/>
            <person name="Villalobos L.I.A.C."/>
            <person name="Clay J.M."/>
            <person name="Skokan R."/>
            <person name="Toyoda A."/>
            <person name="Suzuki Y."/>
            <person name="Kagoshima H."/>
            <person name="Schijlen E."/>
            <person name="Tajeshwar N."/>
            <person name="Catarino B."/>
            <person name="Hetherington A.J."/>
            <person name="Saltykova A."/>
            <person name="Bonnot C."/>
            <person name="Breuninger H."/>
            <person name="Symeonidi A."/>
            <person name="Radhakrishnan G.V."/>
            <person name="Van Nieuwerburgh F."/>
            <person name="Deforce D."/>
            <person name="Chang C."/>
            <person name="Karol K.G."/>
            <person name="Hedrich R."/>
            <person name="Ulvskov P."/>
            <person name="Glockner G."/>
            <person name="Delwiche C.F."/>
            <person name="Petrasek J."/>
            <person name="Van de Peer Y."/>
            <person name="Friml J."/>
            <person name="Beilby M."/>
            <person name="Dolan L."/>
            <person name="Kohara Y."/>
            <person name="Sugano S."/>
            <person name="Fujiyama A."/>
            <person name="Delaux P.-M."/>
            <person name="Quint M."/>
            <person name="TheiBen G."/>
            <person name="Hagemann M."/>
            <person name="Harholt J."/>
            <person name="Dunand C."/>
            <person name="Zachgo S."/>
            <person name="Langdale J."/>
            <person name="Maumus F."/>
            <person name="Straeten D.V.D."/>
            <person name="Gould S.B."/>
            <person name="Rensing S.A."/>
        </authorList>
    </citation>
    <scope>NUCLEOTIDE SEQUENCE [LARGE SCALE GENOMIC DNA]</scope>
    <source>
        <strain evidence="2 3">S276</strain>
    </source>
</reference>
<gene>
    <name evidence="2" type="ORF">CBR_g24150</name>
</gene>
<dbReference type="Proteomes" id="UP000265515">
    <property type="component" value="Unassembled WGS sequence"/>
</dbReference>
<dbReference type="Gramene" id="GBG77703">
    <property type="protein sequence ID" value="GBG77703"/>
    <property type="gene ID" value="CBR_g24150"/>
</dbReference>
<proteinExistence type="predicted"/>
<feature type="region of interest" description="Disordered" evidence="1">
    <location>
        <begin position="1"/>
        <end position="40"/>
    </location>
</feature>
<name>A0A388L674_CHABU</name>